<protein>
    <recommendedName>
        <fullName evidence="3">PASTA domain-containing protein</fullName>
    </recommendedName>
</protein>
<organism evidence="1 2">
    <name type="scientific">Nonomuraea angiospora</name>
    <dbReference type="NCBI Taxonomy" id="46172"/>
    <lineage>
        <taxon>Bacteria</taxon>
        <taxon>Bacillati</taxon>
        <taxon>Actinomycetota</taxon>
        <taxon>Actinomycetes</taxon>
        <taxon>Streptosporangiales</taxon>
        <taxon>Streptosporangiaceae</taxon>
        <taxon>Nonomuraea</taxon>
    </lineage>
</organism>
<evidence type="ECO:0008006" key="3">
    <source>
        <dbReference type="Google" id="ProtNLM"/>
    </source>
</evidence>
<accession>A0ABR9LP16</accession>
<name>A0ABR9LP16_9ACTN</name>
<gene>
    <name evidence="1" type="ORF">H4W80_000647</name>
</gene>
<proteinExistence type="predicted"/>
<comment type="caution">
    <text evidence="1">The sequence shown here is derived from an EMBL/GenBank/DDBJ whole genome shotgun (WGS) entry which is preliminary data.</text>
</comment>
<evidence type="ECO:0000313" key="2">
    <source>
        <dbReference type="Proteomes" id="UP000633509"/>
    </source>
</evidence>
<dbReference type="Proteomes" id="UP000633509">
    <property type="component" value="Unassembled WGS sequence"/>
</dbReference>
<sequence>MPELWFVEAGDASAQIAALGFTAEVTRANPEGIADPKEWVVAGQAPGPGASLTSAMPILLQVVPKETASRRPAP</sequence>
<dbReference type="EMBL" id="JADBEK010000001">
    <property type="protein sequence ID" value="MBE1582389.1"/>
    <property type="molecule type" value="Genomic_DNA"/>
</dbReference>
<evidence type="ECO:0000313" key="1">
    <source>
        <dbReference type="EMBL" id="MBE1582389.1"/>
    </source>
</evidence>
<keyword evidence="2" id="KW-1185">Reference proteome</keyword>
<dbReference type="RefSeq" id="WP_192783676.1">
    <property type="nucleotide sequence ID" value="NZ_JADBEK010000001.1"/>
</dbReference>
<reference evidence="1 2" key="1">
    <citation type="submission" date="2020-10" db="EMBL/GenBank/DDBJ databases">
        <title>Sequencing the genomes of 1000 actinobacteria strains.</title>
        <authorList>
            <person name="Klenk H.-P."/>
        </authorList>
    </citation>
    <scope>NUCLEOTIDE SEQUENCE [LARGE SCALE GENOMIC DNA]</scope>
    <source>
        <strain evidence="1 2">DSM 43173</strain>
    </source>
</reference>